<keyword evidence="3" id="KW-1185">Reference proteome</keyword>
<evidence type="ECO:0000256" key="1">
    <source>
        <dbReference type="SAM" id="MobiDB-lite"/>
    </source>
</evidence>
<gene>
    <name evidence="2" type="ORF">PENTCL1PPCAC_14738</name>
</gene>
<accession>A0AAV5TG21</accession>
<protein>
    <submittedName>
        <fullName evidence="2">Uncharacterized protein</fullName>
    </submittedName>
</protein>
<dbReference type="EMBL" id="BTSX01000004">
    <property type="protein sequence ID" value="GMS92563.1"/>
    <property type="molecule type" value="Genomic_DNA"/>
</dbReference>
<dbReference type="AlphaFoldDB" id="A0AAV5TG21"/>
<feature type="region of interest" description="Disordered" evidence="1">
    <location>
        <begin position="1"/>
        <end position="21"/>
    </location>
</feature>
<sequence length="86" mass="10228">PSRRSTSCLQPRLRKPRDRRPYARTCSRPLETDDCSRVPWTWRRCRPCSTRRRHMESSTCTGRACRSRQAWLMSEEEVKEGSELIS</sequence>
<reference evidence="2" key="1">
    <citation type="submission" date="2023-10" db="EMBL/GenBank/DDBJ databases">
        <title>Genome assembly of Pristionchus species.</title>
        <authorList>
            <person name="Yoshida K."/>
            <person name="Sommer R.J."/>
        </authorList>
    </citation>
    <scope>NUCLEOTIDE SEQUENCE</scope>
    <source>
        <strain evidence="2">RS0144</strain>
    </source>
</reference>
<comment type="caution">
    <text evidence="2">The sequence shown here is derived from an EMBL/GenBank/DDBJ whole genome shotgun (WGS) entry which is preliminary data.</text>
</comment>
<evidence type="ECO:0000313" key="3">
    <source>
        <dbReference type="Proteomes" id="UP001432027"/>
    </source>
</evidence>
<evidence type="ECO:0000313" key="2">
    <source>
        <dbReference type="EMBL" id="GMS92563.1"/>
    </source>
</evidence>
<name>A0AAV5TG21_9BILA</name>
<proteinExistence type="predicted"/>
<dbReference type="Proteomes" id="UP001432027">
    <property type="component" value="Unassembled WGS sequence"/>
</dbReference>
<organism evidence="2 3">
    <name type="scientific">Pristionchus entomophagus</name>
    <dbReference type="NCBI Taxonomy" id="358040"/>
    <lineage>
        <taxon>Eukaryota</taxon>
        <taxon>Metazoa</taxon>
        <taxon>Ecdysozoa</taxon>
        <taxon>Nematoda</taxon>
        <taxon>Chromadorea</taxon>
        <taxon>Rhabditida</taxon>
        <taxon>Rhabditina</taxon>
        <taxon>Diplogasteromorpha</taxon>
        <taxon>Diplogasteroidea</taxon>
        <taxon>Neodiplogasteridae</taxon>
        <taxon>Pristionchus</taxon>
    </lineage>
</organism>
<feature type="non-terminal residue" evidence="2">
    <location>
        <position position="1"/>
    </location>
</feature>